<dbReference type="Pfam" id="PF00874">
    <property type="entry name" value="PRD"/>
    <property type="match status" value="2"/>
</dbReference>
<dbReference type="RefSeq" id="WP_079346863.1">
    <property type="nucleotide sequence ID" value="NZ_MVAB01000001.1"/>
</dbReference>
<reference evidence="3 4" key="1">
    <citation type="submission" date="2017-02" db="EMBL/GenBank/DDBJ databases">
        <title>Vagococcus cremeus sp. nov., isolated from the small intestine of a marten, Martes flavigula.</title>
        <authorList>
            <person name="Tak E.J."/>
            <person name="Bae J.-W."/>
        </authorList>
    </citation>
    <scope>NUCLEOTIDE SEQUENCE [LARGE SCALE GENOMIC DNA]</scope>
    <source>
        <strain evidence="3 4">D7T301</strain>
    </source>
</reference>
<evidence type="ECO:0000256" key="1">
    <source>
        <dbReference type="ARBA" id="ARBA00022737"/>
    </source>
</evidence>
<keyword evidence="1" id="KW-0677">Repeat</keyword>
<evidence type="ECO:0000259" key="2">
    <source>
        <dbReference type="PROSITE" id="PS51372"/>
    </source>
</evidence>
<dbReference type="SMART" id="SM01061">
    <property type="entry name" value="CAT_RBD"/>
    <property type="match status" value="1"/>
</dbReference>
<evidence type="ECO:0000313" key="4">
    <source>
        <dbReference type="Proteomes" id="UP000189970"/>
    </source>
</evidence>
<dbReference type="Gene3D" id="1.10.1790.10">
    <property type="entry name" value="PRD domain"/>
    <property type="match status" value="2"/>
</dbReference>
<dbReference type="SUPFAM" id="SSF63520">
    <property type="entry name" value="PTS-regulatory domain, PRD"/>
    <property type="match status" value="2"/>
</dbReference>
<dbReference type="GO" id="GO:0003723">
    <property type="term" value="F:RNA binding"/>
    <property type="evidence" value="ECO:0007669"/>
    <property type="project" value="InterPro"/>
</dbReference>
<dbReference type="InterPro" id="IPR011608">
    <property type="entry name" value="PRD"/>
</dbReference>
<dbReference type="Proteomes" id="UP000189970">
    <property type="component" value="Unassembled WGS sequence"/>
</dbReference>
<comment type="caution">
    <text evidence="3">The sequence shown here is derived from an EMBL/GenBank/DDBJ whole genome shotgun (WGS) entry which is preliminary data.</text>
</comment>
<dbReference type="AlphaFoldDB" id="A0A1V4DHI9"/>
<feature type="domain" description="PRD" evidence="2">
    <location>
        <begin position="171"/>
        <end position="280"/>
    </location>
</feature>
<accession>A0A1V4DHI9</accession>
<dbReference type="InterPro" id="IPR004341">
    <property type="entry name" value="CAT_RNA-bd_dom"/>
</dbReference>
<proteinExistence type="predicted"/>
<dbReference type="Pfam" id="PF03123">
    <property type="entry name" value="CAT_RBD"/>
    <property type="match status" value="1"/>
</dbReference>
<keyword evidence="4" id="KW-1185">Reference proteome</keyword>
<dbReference type="InterPro" id="IPR050661">
    <property type="entry name" value="BglG_antiterminators"/>
</dbReference>
<dbReference type="InterPro" id="IPR036650">
    <property type="entry name" value="CAT_RNA-bd_dom_sf"/>
</dbReference>
<dbReference type="PROSITE" id="PS51372">
    <property type="entry name" value="PRD_2"/>
    <property type="match status" value="2"/>
</dbReference>
<organism evidence="3 4">
    <name type="scientific">Vagococcus martis</name>
    <dbReference type="NCBI Taxonomy" id="1768210"/>
    <lineage>
        <taxon>Bacteria</taxon>
        <taxon>Bacillati</taxon>
        <taxon>Bacillota</taxon>
        <taxon>Bacilli</taxon>
        <taxon>Lactobacillales</taxon>
        <taxon>Enterococcaceae</taxon>
        <taxon>Vagococcus</taxon>
    </lineage>
</organism>
<protein>
    <recommendedName>
        <fullName evidence="2">PRD domain-containing protein</fullName>
    </recommendedName>
</protein>
<dbReference type="EMBL" id="MVAB01000001">
    <property type="protein sequence ID" value="OPF87948.1"/>
    <property type="molecule type" value="Genomic_DNA"/>
</dbReference>
<evidence type="ECO:0000313" key="3">
    <source>
        <dbReference type="EMBL" id="OPF87948.1"/>
    </source>
</evidence>
<dbReference type="PANTHER" id="PTHR30185">
    <property type="entry name" value="CRYPTIC BETA-GLUCOSIDE BGL OPERON ANTITERMINATOR"/>
    <property type="match status" value="1"/>
</dbReference>
<sequence>MNYIKKINNNVALSKDDKGNEFIIFGKGIGFGYKAGDKIDETVIEKVFVSQDEENDSRLIDVFTDIEPKIIAVTNQIIELAEQELSISFSTNNFIGLADHLNHAITRAKNHDTYDDFLSLEIEQFYSQEYAVAKQAIKLIDEKLDISLPSSEEIYLTYHFFYANSSLERMDQVAGITHLIQRVLTIVRYHFQSDIDTDTISYSRFITHLRYFILRHMTDEKAKDILPIEMFSMVKTKYPESYACVSKISQFLYEEKKWRLSYDEELYLTIHIERIRNINH</sequence>
<gene>
    <name evidence="3" type="ORF">BW731_07075</name>
</gene>
<dbReference type="GO" id="GO:0006355">
    <property type="term" value="P:regulation of DNA-templated transcription"/>
    <property type="evidence" value="ECO:0007669"/>
    <property type="project" value="InterPro"/>
</dbReference>
<dbReference type="Gene3D" id="2.30.24.10">
    <property type="entry name" value="CAT RNA-binding domain"/>
    <property type="match status" value="1"/>
</dbReference>
<dbReference type="SUPFAM" id="SSF50151">
    <property type="entry name" value="SacY-like RNA-binding domain"/>
    <property type="match status" value="1"/>
</dbReference>
<dbReference type="InterPro" id="IPR036634">
    <property type="entry name" value="PRD_sf"/>
</dbReference>
<name>A0A1V4DHI9_9ENTE</name>
<dbReference type="PANTHER" id="PTHR30185:SF15">
    <property type="entry name" value="CRYPTIC BETA-GLUCOSIDE BGL OPERON ANTITERMINATOR"/>
    <property type="match status" value="1"/>
</dbReference>
<feature type="domain" description="PRD" evidence="2">
    <location>
        <begin position="65"/>
        <end position="170"/>
    </location>
</feature>